<evidence type="ECO:0000313" key="1">
    <source>
        <dbReference type="EMBL" id="KAI7957154.1"/>
    </source>
</evidence>
<accession>A0ACC0ENE2</accession>
<reference evidence="2" key="1">
    <citation type="journal article" date="2018" name="BMC Genomics">
        <title>Genomic insights into host adaptation between the wheat stripe rust pathogen (Puccinia striiformis f. sp. tritici) and the barley stripe rust pathogen (Puccinia striiformis f. sp. hordei).</title>
        <authorList>
            <person name="Xia C."/>
            <person name="Wang M."/>
            <person name="Yin C."/>
            <person name="Cornejo O.E."/>
            <person name="Hulbert S.H."/>
            <person name="Chen X."/>
        </authorList>
    </citation>
    <scope>NUCLEOTIDE SEQUENCE [LARGE SCALE GENOMIC DNA]</scope>
    <source>
        <strain evidence="2">93-210</strain>
    </source>
</reference>
<name>A0ACC0ENE2_9BASI</name>
<sequence length="396" mass="42913">MLPPTRIRVDSRPAPSRSKAQNSSAMDTAGKPPSSNKAGPRFNSLTPVHNEPALRLPSNVPHRPGNPIGSARPPSSGVITAKQLQELQHRHQMQLALVKQEARELKEEKAFLVAQNLRLERELCLQNPPNGHGMVDPRRSESHSRPSFARTRSQPNTDLRDAHYSLNSNSPTCSGSWASSGGPTTPSSLSPRSHHSRNASSASLHALASHAPPPMSRRPSMSSTCPPVTSAPDPVLLLQRLRLADRQQKLAHSQNLLNPLRPLSTACEEPRPMSARSNPGSRGASRRNSLTGNGNDPPLKGILKPSTPIRPVSSCSNTIVGPPTRPPTRPSTGMGYFLEEAYDSITRPSGQRTSSGMYAQQLHHNVIPTPSQRSRRGSLDVNGARERPISNHGFHS</sequence>
<evidence type="ECO:0000313" key="2">
    <source>
        <dbReference type="Proteomes" id="UP001060170"/>
    </source>
</evidence>
<gene>
    <name evidence="1" type="ORF">MJO28_004249</name>
</gene>
<reference evidence="1 2" key="3">
    <citation type="journal article" date="2022" name="Microbiol. Spectr.">
        <title>Folding features and dynamics of 3D genome architecture in plant fungal pathogens.</title>
        <authorList>
            <person name="Xia C."/>
        </authorList>
    </citation>
    <scope>NUCLEOTIDE SEQUENCE [LARGE SCALE GENOMIC DNA]</scope>
    <source>
        <strain evidence="1 2">93-210</strain>
    </source>
</reference>
<dbReference type="Proteomes" id="UP001060170">
    <property type="component" value="Chromosome 4"/>
</dbReference>
<comment type="caution">
    <text evidence="1">The sequence shown here is derived from an EMBL/GenBank/DDBJ whole genome shotgun (WGS) entry which is preliminary data.</text>
</comment>
<reference evidence="2" key="2">
    <citation type="journal article" date="2018" name="Mol. Plant Microbe Interact.">
        <title>Genome sequence resources for the wheat stripe rust pathogen (Puccinia striiformis f. sp. tritici) and the barley stripe rust pathogen (Puccinia striiformis f. sp. hordei).</title>
        <authorList>
            <person name="Xia C."/>
            <person name="Wang M."/>
            <person name="Yin C."/>
            <person name="Cornejo O.E."/>
            <person name="Hulbert S.H."/>
            <person name="Chen X."/>
        </authorList>
    </citation>
    <scope>NUCLEOTIDE SEQUENCE [LARGE SCALE GENOMIC DNA]</scope>
    <source>
        <strain evidence="2">93-210</strain>
    </source>
</reference>
<dbReference type="EMBL" id="CM045868">
    <property type="protein sequence ID" value="KAI7957154.1"/>
    <property type="molecule type" value="Genomic_DNA"/>
</dbReference>
<keyword evidence="2" id="KW-1185">Reference proteome</keyword>
<proteinExistence type="predicted"/>
<protein>
    <submittedName>
        <fullName evidence="1">Uncharacterized protein</fullName>
    </submittedName>
</protein>
<organism evidence="1 2">
    <name type="scientific">Puccinia striiformis f. sp. tritici</name>
    <dbReference type="NCBI Taxonomy" id="168172"/>
    <lineage>
        <taxon>Eukaryota</taxon>
        <taxon>Fungi</taxon>
        <taxon>Dikarya</taxon>
        <taxon>Basidiomycota</taxon>
        <taxon>Pucciniomycotina</taxon>
        <taxon>Pucciniomycetes</taxon>
        <taxon>Pucciniales</taxon>
        <taxon>Pucciniaceae</taxon>
        <taxon>Puccinia</taxon>
    </lineage>
</organism>